<keyword evidence="2" id="KW-0472">Membrane</keyword>
<evidence type="ECO:0000313" key="4">
    <source>
        <dbReference type="Proteomes" id="UP001291309"/>
    </source>
</evidence>
<dbReference type="Proteomes" id="UP001291309">
    <property type="component" value="Unassembled WGS sequence"/>
</dbReference>
<feature type="compositionally biased region" description="Gly residues" evidence="1">
    <location>
        <begin position="90"/>
        <end position="114"/>
    </location>
</feature>
<gene>
    <name evidence="3" type="ORF">SYV04_22055</name>
</gene>
<name>A0ABU5H6M3_9BACT</name>
<reference evidence="3 4" key="1">
    <citation type="submission" date="2023-12" db="EMBL/GenBank/DDBJ databases">
        <title>the genome sequence of Hyalangium sp. s54d21.</title>
        <authorList>
            <person name="Zhang X."/>
        </authorList>
    </citation>
    <scope>NUCLEOTIDE SEQUENCE [LARGE SCALE GENOMIC DNA]</scope>
    <source>
        <strain evidence="4">s54d21</strain>
    </source>
</reference>
<evidence type="ECO:0008006" key="5">
    <source>
        <dbReference type="Google" id="ProtNLM"/>
    </source>
</evidence>
<comment type="caution">
    <text evidence="3">The sequence shown here is derived from an EMBL/GenBank/DDBJ whole genome shotgun (WGS) entry which is preliminary data.</text>
</comment>
<feature type="region of interest" description="Disordered" evidence="1">
    <location>
        <begin position="70"/>
        <end position="132"/>
    </location>
</feature>
<keyword evidence="2" id="KW-1133">Transmembrane helix</keyword>
<evidence type="ECO:0000313" key="3">
    <source>
        <dbReference type="EMBL" id="MDY7229113.1"/>
    </source>
</evidence>
<dbReference type="RefSeq" id="WP_321547834.1">
    <property type="nucleotide sequence ID" value="NZ_JAXIVS010000007.1"/>
</dbReference>
<feature type="transmembrane region" description="Helical" evidence="2">
    <location>
        <begin position="6"/>
        <end position="24"/>
    </location>
</feature>
<keyword evidence="4" id="KW-1185">Reference proteome</keyword>
<evidence type="ECO:0000256" key="1">
    <source>
        <dbReference type="SAM" id="MobiDB-lite"/>
    </source>
</evidence>
<sequence length="365" mass="38697">MNVRGVTLQAGLAVVGLVAAFFVWQREPEGMPGEVTVLDVSKRALQRIRYDDATRSVELYRDASDEDTVWVRLGEKPPPPPAPKPTATDGGVGDGGVPGTGADGGVGAPTGGADAGTPAAPPPPPPPRELRGNETARNFFARLAPLKATRALGELDAKKQEELGLTNSPRKLTLTVDGREHAFVLATPSGNSWGSPYLRRDDGRVFLLGPTVLPDLEGASSRLVDRRMHAFEQGEYDAFTVTQGKNSRAFVVSGKPPAPVTVAPQGAPDKPDEFARNWHDRVWRLLPMDFVGRGDEPPGGAPEEVFRVEYKLGAKVVGHVIVARGDKGDFFARTEHTPGWAKLHTGVDTLATEAAKVASGAASGG</sequence>
<dbReference type="EMBL" id="JAXIVS010000007">
    <property type="protein sequence ID" value="MDY7229113.1"/>
    <property type="molecule type" value="Genomic_DNA"/>
</dbReference>
<evidence type="ECO:0000256" key="2">
    <source>
        <dbReference type="SAM" id="Phobius"/>
    </source>
</evidence>
<accession>A0ABU5H6M3</accession>
<protein>
    <recommendedName>
        <fullName evidence="5">DUF4340 domain-containing protein</fullName>
    </recommendedName>
</protein>
<organism evidence="3 4">
    <name type="scientific">Hyalangium rubrum</name>
    <dbReference type="NCBI Taxonomy" id="3103134"/>
    <lineage>
        <taxon>Bacteria</taxon>
        <taxon>Pseudomonadati</taxon>
        <taxon>Myxococcota</taxon>
        <taxon>Myxococcia</taxon>
        <taxon>Myxococcales</taxon>
        <taxon>Cystobacterineae</taxon>
        <taxon>Archangiaceae</taxon>
        <taxon>Hyalangium</taxon>
    </lineage>
</organism>
<proteinExistence type="predicted"/>
<keyword evidence="2" id="KW-0812">Transmembrane</keyword>